<proteinExistence type="predicted"/>
<dbReference type="NCBIfam" id="NF012200">
    <property type="entry name" value="choice_anch_D"/>
    <property type="match status" value="2"/>
</dbReference>
<keyword evidence="3" id="KW-1185">Reference proteome</keyword>
<dbReference type="InterPro" id="IPR013783">
    <property type="entry name" value="Ig-like_fold"/>
</dbReference>
<protein>
    <submittedName>
        <fullName evidence="2">Choice-of-anchor D domain-containing protein</fullName>
    </submittedName>
</protein>
<accession>A0A5B1LB04</accession>
<reference evidence="2 3" key="2">
    <citation type="submission" date="2019-09" db="EMBL/GenBank/DDBJ databases">
        <authorList>
            <person name="Jin C."/>
        </authorList>
    </citation>
    <scope>NUCLEOTIDE SEQUENCE [LARGE SCALE GENOMIC DNA]</scope>
    <source>
        <strain evidence="2 3">BN130099</strain>
    </source>
</reference>
<reference evidence="2 3" key="1">
    <citation type="submission" date="2019-09" db="EMBL/GenBank/DDBJ databases">
        <title>Nocardioides panacisoli sp. nov., isolated from the soil of a ginseng field.</title>
        <authorList>
            <person name="Cho C."/>
        </authorList>
    </citation>
    <scope>NUCLEOTIDE SEQUENCE [LARGE SCALE GENOMIC DNA]</scope>
    <source>
        <strain evidence="2 3">BN130099</strain>
    </source>
</reference>
<feature type="signal peptide" evidence="1">
    <location>
        <begin position="1"/>
        <end position="32"/>
    </location>
</feature>
<dbReference type="InterPro" id="IPR052614">
    <property type="entry name" value="CFAP65"/>
</dbReference>
<name>A0A5B1LB04_9ACTN</name>
<dbReference type="PANTHER" id="PTHR46127">
    <property type="entry name" value="CILIA- AND FLAGELLA-ASSOCIATED PROTEIN 65"/>
    <property type="match status" value="1"/>
</dbReference>
<keyword evidence="1" id="KW-0732">Signal</keyword>
<dbReference type="EMBL" id="VUJV01000005">
    <property type="protein sequence ID" value="KAA1417825.1"/>
    <property type="molecule type" value="Genomic_DNA"/>
</dbReference>
<dbReference type="GO" id="GO:0005975">
    <property type="term" value="P:carbohydrate metabolic process"/>
    <property type="evidence" value="ECO:0007669"/>
    <property type="project" value="UniProtKB-ARBA"/>
</dbReference>
<dbReference type="Proteomes" id="UP000325003">
    <property type="component" value="Unassembled WGS sequence"/>
</dbReference>
<evidence type="ECO:0000256" key="1">
    <source>
        <dbReference type="SAM" id="SignalP"/>
    </source>
</evidence>
<dbReference type="PANTHER" id="PTHR46127:SF1">
    <property type="entry name" value="CILIA- AND FLAGELLA-ASSOCIATED PROTEIN 65"/>
    <property type="match status" value="1"/>
</dbReference>
<evidence type="ECO:0000313" key="2">
    <source>
        <dbReference type="EMBL" id="KAA1417825.1"/>
    </source>
</evidence>
<dbReference type="Pfam" id="PF14874">
    <property type="entry name" value="PapD-like"/>
    <property type="match status" value="1"/>
</dbReference>
<dbReference type="Gene3D" id="2.60.40.10">
    <property type="entry name" value="Immunoglobulins"/>
    <property type="match status" value="2"/>
</dbReference>
<evidence type="ECO:0000313" key="3">
    <source>
        <dbReference type="Proteomes" id="UP000325003"/>
    </source>
</evidence>
<gene>
    <name evidence="2" type="ORF">F0U44_16200</name>
</gene>
<sequence>MPFSTFSARAIALLTAASFAALPAAITPSASAAEPSFRVSPGTGNFGKVTYSNSPKKVFTVKNTSKVDLMFEITSVTPETQYSLALRTSGSEHCMVDAGSETHYWGVEPGGTCDFEIEFIPVDEDDYPPGKSVKGSLLVSAYSAAIGGDYVHGPSSGVLNTKTVKLSGKGVEPKVKVTPGTVNFGRVDSEGTAERTVTLTNKSDVPLAMLVDSQLFNAPFKFVYINSQDGDGECRTSDGYYWTVLPGESCTARVQVNEPGDSVETDFLSVELARGVGPYYQGPPSGDVIGYFEIQVKVTGQEN</sequence>
<dbReference type="AlphaFoldDB" id="A0A5B1LB04"/>
<organism evidence="2 3">
    <name type="scientific">Nocardioides humilatus</name>
    <dbReference type="NCBI Taxonomy" id="2607660"/>
    <lineage>
        <taxon>Bacteria</taxon>
        <taxon>Bacillati</taxon>
        <taxon>Actinomycetota</taxon>
        <taxon>Actinomycetes</taxon>
        <taxon>Propionibacteriales</taxon>
        <taxon>Nocardioidaceae</taxon>
        <taxon>Nocardioides</taxon>
    </lineage>
</organism>
<feature type="chain" id="PRO_5022866375" evidence="1">
    <location>
        <begin position="33"/>
        <end position="303"/>
    </location>
</feature>
<comment type="caution">
    <text evidence="2">The sequence shown here is derived from an EMBL/GenBank/DDBJ whole genome shotgun (WGS) entry which is preliminary data.</text>
</comment>